<name>N1QGD1_SPHMS</name>
<protein>
    <submittedName>
        <fullName evidence="1">Uncharacterized protein</fullName>
    </submittedName>
</protein>
<evidence type="ECO:0000313" key="2">
    <source>
        <dbReference type="Proteomes" id="UP000016931"/>
    </source>
</evidence>
<keyword evidence="2" id="KW-1185">Reference proteome</keyword>
<dbReference type="GeneID" id="27904030"/>
<organism evidence="1 2">
    <name type="scientific">Sphaerulina musiva (strain SO2202)</name>
    <name type="common">Poplar stem canker fungus</name>
    <name type="synonym">Septoria musiva</name>
    <dbReference type="NCBI Taxonomy" id="692275"/>
    <lineage>
        <taxon>Eukaryota</taxon>
        <taxon>Fungi</taxon>
        <taxon>Dikarya</taxon>
        <taxon>Ascomycota</taxon>
        <taxon>Pezizomycotina</taxon>
        <taxon>Dothideomycetes</taxon>
        <taxon>Dothideomycetidae</taxon>
        <taxon>Mycosphaerellales</taxon>
        <taxon>Mycosphaerellaceae</taxon>
        <taxon>Sphaerulina</taxon>
    </lineage>
</organism>
<sequence>MLVGSRWSSRWANFSTEDGAWSSGKKTYQRGRCYGGGACLMQYSHDKAIGEALAALIALWRRLAKRLTFLKALQRSALLLLSNPDVPMIVGRRRGPSEAIGA</sequence>
<dbReference type="HOGENOM" id="CLU_2279245_0_0_1"/>
<dbReference type="Proteomes" id="UP000016931">
    <property type="component" value="Unassembled WGS sequence"/>
</dbReference>
<dbReference type="AlphaFoldDB" id="N1QGD1"/>
<dbReference type="EMBL" id="KB456269">
    <property type="protein sequence ID" value="EMF09598.1"/>
    <property type="molecule type" value="Genomic_DNA"/>
</dbReference>
<reference evidence="1 2" key="1">
    <citation type="journal article" date="2012" name="PLoS Pathog.">
        <title>Diverse lifestyles and strategies of plant pathogenesis encoded in the genomes of eighteen Dothideomycetes fungi.</title>
        <authorList>
            <person name="Ohm R.A."/>
            <person name="Feau N."/>
            <person name="Henrissat B."/>
            <person name="Schoch C.L."/>
            <person name="Horwitz B.A."/>
            <person name="Barry K.W."/>
            <person name="Condon B.J."/>
            <person name="Copeland A.C."/>
            <person name="Dhillon B."/>
            <person name="Glaser F."/>
            <person name="Hesse C.N."/>
            <person name="Kosti I."/>
            <person name="LaButti K."/>
            <person name="Lindquist E.A."/>
            <person name="Lucas S."/>
            <person name="Salamov A.A."/>
            <person name="Bradshaw R.E."/>
            <person name="Ciuffetti L."/>
            <person name="Hamelin R.C."/>
            <person name="Kema G.H.J."/>
            <person name="Lawrence C."/>
            <person name="Scott J.A."/>
            <person name="Spatafora J.W."/>
            <person name="Turgeon B.G."/>
            <person name="de Wit P.J.G.M."/>
            <person name="Zhong S."/>
            <person name="Goodwin S.B."/>
            <person name="Grigoriev I.V."/>
        </authorList>
    </citation>
    <scope>NUCLEOTIDE SEQUENCE [LARGE SCALE GENOMIC DNA]</scope>
    <source>
        <strain evidence="1 2">SO2202</strain>
    </source>
</reference>
<accession>N1QGD1</accession>
<evidence type="ECO:0000313" key="1">
    <source>
        <dbReference type="EMBL" id="EMF09598.1"/>
    </source>
</evidence>
<gene>
    <name evidence="1" type="ORF">SEPMUDRAFT_151562</name>
</gene>
<dbReference type="RefSeq" id="XP_016757719.1">
    <property type="nucleotide sequence ID" value="XM_016906893.1"/>
</dbReference>
<proteinExistence type="predicted"/>